<sequence length="164" mass="19136">MIKWYDDKVKESEDERIKKIKADFKVIEDGLSGINTNEAKILRLNVIRLEYELKITSRENTLSANIFDNIILKILTIGTVVFGTMQINKKLENIFENKSIETVFDITSRTIGVLFLIYFVIKFISLSICKYYTNSIEEYKIILKLIDLKIEELKDENNTNLSNL</sequence>
<name>A0A069AQS0_CLODI</name>
<proteinExistence type="predicted"/>
<keyword evidence="1" id="KW-1133">Transmembrane helix</keyword>
<feature type="transmembrane region" description="Helical" evidence="1">
    <location>
        <begin position="111"/>
        <end position="132"/>
    </location>
</feature>
<dbReference type="RefSeq" id="WP_074183848.1">
    <property type="nucleotide sequence ID" value="NZ_CAADCA010000039.1"/>
</dbReference>
<evidence type="ECO:0000256" key="1">
    <source>
        <dbReference type="SAM" id="Phobius"/>
    </source>
</evidence>
<dbReference type="AlphaFoldDB" id="A0A069AQS0"/>
<keyword evidence="1" id="KW-0812">Transmembrane</keyword>
<organism evidence="2">
    <name type="scientific">Clostridioides difficile</name>
    <name type="common">Peptoclostridium difficile</name>
    <dbReference type="NCBI Taxonomy" id="1496"/>
    <lineage>
        <taxon>Bacteria</taxon>
        <taxon>Bacillati</taxon>
        <taxon>Bacillota</taxon>
        <taxon>Clostridia</taxon>
        <taxon>Peptostreptococcales</taxon>
        <taxon>Peptostreptococcaceae</taxon>
        <taxon>Clostridioides</taxon>
    </lineage>
</organism>
<feature type="transmembrane region" description="Helical" evidence="1">
    <location>
        <begin position="70"/>
        <end position="87"/>
    </location>
</feature>
<evidence type="ECO:0000313" key="2">
    <source>
        <dbReference type="EMBL" id="CDS92649.1"/>
    </source>
</evidence>
<gene>
    <name evidence="2" type="ORF">BN1095_1020036</name>
</gene>
<protein>
    <submittedName>
        <fullName evidence="2">Uncharacterized protein</fullName>
    </submittedName>
</protein>
<dbReference type="EMBL" id="LK932742">
    <property type="protein sequence ID" value="CDS92649.1"/>
    <property type="molecule type" value="Genomic_DNA"/>
</dbReference>
<keyword evidence="1" id="KW-0472">Membrane</keyword>
<reference evidence="2" key="1">
    <citation type="submission" date="2014-07" db="EMBL/GenBank/DDBJ databases">
        <authorList>
            <person name="Monot Marc"/>
        </authorList>
    </citation>
    <scope>NUCLEOTIDE SEQUENCE</scope>
    <source>
        <strain evidence="2">7032989</strain>
    </source>
</reference>
<accession>A0A069AQS0</accession>